<dbReference type="InterPro" id="IPR036129">
    <property type="entry name" value="Glycerate_kinase_sf"/>
</dbReference>
<keyword evidence="2 4" id="KW-0808">Transferase</keyword>
<dbReference type="Proteomes" id="UP000470082">
    <property type="component" value="Unassembled WGS sequence"/>
</dbReference>
<dbReference type="SUPFAM" id="SSF110738">
    <property type="entry name" value="Glycerate kinase I"/>
    <property type="match status" value="1"/>
</dbReference>
<evidence type="ECO:0000313" key="5">
    <source>
        <dbReference type="EMBL" id="MSS02415.1"/>
    </source>
</evidence>
<sequence length="377" mass="41084">MKIVVACDSFKGCMTSKEANEAIKRGILKSNDKHTVICIPMADGGEGTAHVLGECLKAQKRTVLTLDAYGKKVQASYYITQDQVAIMDVASCIGLSMVEKALRNPFVVNSRGVGILMKDAIAQGCKQLIIGLGGSSTNDGGMGILQEFGVEFYNAHMHVLKANPYGLKQMTYINKKKFKKPEVDILLACDVNIHLLGENGTTYFFGKQKGFYHSQMKEVDSWMKNYSDCINRTFHVDMNSFESGGCAGGIGACLMAVFGAKHFSGAQLVAQKSNLKEEIENCDLVITGEGQTDRQTEYGKVPFEVLQIANACKKPVICLSGALGIGYQKLYDYGMAGIFSGSDRAMTFQAAIEQAEEKMENCAYSIIHLIDTIKGDL</sequence>
<dbReference type="Gene3D" id="3.40.50.10350">
    <property type="entry name" value="Glycerate kinase, domain 1"/>
    <property type="match status" value="1"/>
</dbReference>
<evidence type="ECO:0000256" key="2">
    <source>
        <dbReference type="ARBA" id="ARBA00022679"/>
    </source>
</evidence>
<evidence type="ECO:0000256" key="4">
    <source>
        <dbReference type="PIRNR" id="PIRNR006078"/>
    </source>
</evidence>
<dbReference type="InterPro" id="IPR004381">
    <property type="entry name" value="Glycerate_kinase"/>
</dbReference>
<evidence type="ECO:0000313" key="6">
    <source>
        <dbReference type="Proteomes" id="UP000470082"/>
    </source>
</evidence>
<organism evidence="5 6">
    <name type="scientific">Floccifex porci</name>
    <dbReference type="NCBI Taxonomy" id="2606629"/>
    <lineage>
        <taxon>Bacteria</taxon>
        <taxon>Bacillati</taxon>
        <taxon>Bacillota</taxon>
        <taxon>Erysipelotrichia</taxon>
        <taxon>Erysipelotrichales</taxon>
        <taxon>Erysipelotrichaceae</taxon>
        <taxon>Floccifex</taxon>
    </lineage>
</organism>
<dbReference type="PANTHER" id="PTHR21599">
    <property type="entry name" value="GLYCERATE KINASE"/>
    <property type="match status" value="1"/>
</dbReference>
<proteinExistence type="inferred from homology"/>
<gene>
    <name evidence="5" type="ORF">FYJ50_10065</name>
</gene>
<name>A0A7X2N4Q9_9FIRM</name>
<dbReference type="EMBL" id="VUMM01000032">
    <property type="protein sequence ID" value="MSS02415.1"/>
    <property type="molecule type" value="Genomic_DNA"/>
</dbReference>
<evidence type="ECO:0000256" key="3">
    <source>
        <dbReference type="ARBA" id="ARBA00022777"/>
    </source>
</evidence>
<protein>
    <submittedName>
        <fullName evidence="5">Glycerate kinase</fullName>
    </submittedName>
</protein>
<dbReference type="GO" id="GO:0008887">
    <property type="term" value="F:glycerate kinase activity"/>
    <property type="evidence" value="ECO:0007669"/>
    <property type="project" value="UniProtKB-UniRule"/>
</dbReference>
<reference evidence="5 6" key="1">
    <citation type="submission" date="2019-08" db="EMBL/GenBank/DDBJ databases">
        <title>In-depth cultivation of the pig gut microbiome towards novel bacterial diversity and tailored functional studies.</title>
        <authorList>
            <person name="Wylensek D."/>
            <person name="Hitch T.C.A."/>
            <person name="Clavel T."/>
        </authorList>
    </citation>
    <scope>NUCLEOTIDE SEQUENCE [LARGE SCALE GENOMIC DNA]</scope>
    <source>
        <strain evidence="5 6">LKV-178-WT-2G</strain>
    </source>
</reference>
<dbReference type="Pfam" id="PF02595">
    <property type="entry name" value="Gly_kinase"/>
    <property type="match status" value="1"/>
</dbReference>
<comment type="caution">
    <text evidence="5">The sequence shown here is derived from an EMBL/GenBank/DDBJ whole genome shotgun (WGS) entry which is preliminary data.</text>
</comment>
<accession>A0A7X2N4Q9</accession>
<evidence type="ECO:0000256" key="1">
    <source>
        <dbReference type="ARBA" id="ARBA00006284"/>
    </source>
</evidence>
<dbReference type="PANTHER" id="PTHR21599:SF0">
    <property type="entry name" value="GLYCERATE KINASE"/>
    <property type="match status" value="1"/>
</dbReference>
<dbReference type="RefSeq" id="WP_154461594.1">
    <property type="nucleotide sequence ID" value="NZ_VUMM01000032.1"/>
</dbReference>
<dbReference type="Gene3D" id="3.90.1510.10">
    <property type="entry name" value="Glycerate kinase, domain 2"/>
    <property type="match status" value="1"/>
</dbReference>
<dbReference type="PIRSF" id="PIRSF006078">
    <property type="entry name" value="GlxK"/>
    <property type="match status" value="1"/>
</dbReference>
<comment type="similarity">
    <text evidence="1 4">Belongs to the glycerate kinase type-1 family.</text>
</comment>
<keyword evidence="3 4" id="KW-0418">Kinase</keyword>
<dbReference type="InterPro" id="IPR018197">
    <property type="entry name" value="Glycerate_kinase_RE-like"/>
</dbReference>
<keyword evidence="6" id="KW-1185">Reference proteome</keyword>
<dbReference type="AlphaFoldDB" id="A0A7X2N4Q9"/>
<dbReference type="NCBIfam" id="TIGR00045">
    <property type="entry name" value="glycerate kinase"/>
    <property type="match status" value="1"/>
</dbReference>
<dbReference type="InterPro" id="IPR018193">
    <property type="entry name" value="Glyc_kinase_flavodox-like_fold"/>
</dbReference>
<dbReference type="GO" id="GO:0031388">
    <property type="term" value="P:organic acid phosphorylation"/>
    <property type="evidence" value="ECO:0007669"/>
    <property type="project" value="UniProtKB-UniRule"/>
</dbReference>